<proteinExistence type="inferred from homology"/>
<dbReference type="Proteomes" id="UP001165063">
    <property type="component" value="Unassembled WGS sequence"/>
</dbReference>
<dbReference type="InterPro" id="IPR037930">
    <property type="entry name" value="Tom40"/>
</dbReference>
<gene>
    <name evidence="10" type="ORF">Amon01_000937600</name>
</gene>
<evidence type="ECO:0000313" key="10">
    <source>
        <dbReference type="EMBL" id="GME73610.1"/>
    </source>
</evidence>
<evidence type="ECO:0000256" key="1">
    <source>
        <dbReference type="ARBA" id="ARBA00004374"/>
    </source>
</evidence>
<sequence>MLVSVYTRLAPNVEAGVETTISAGMKPVLNEMMQPVYQTFVDANTSIGAKYEYRQSVYRGQINSNGEVAFLLEHRVLPTLGLLVSASMDHVKNTCKLGAGLQVDVAGSEEVMMMQNNLIDANGNPIEGAQLA</sequence>
<evidence type="ECO:0000256" key="6">
    <source>
        <dbReference type="ARBA" id="ARBA00022787"/>
    </source>
</evidence>
<evidence type="ECO:0000313" key="11">
    <source>
        <dbReference type="Proteomes" id="UP001165063"/>
    </source>
</evidence>
<dbReference type="Gene3D" id="2.40.160.10">
    <property type="entry name" value="Porin"/>
    <property type="match status" value="1"/>
</dbReference>
<keyword evidence="4" id="KW-1134">Transmembrane beta strand</keyword>
<keyword evidence="7" id="KW-0653">Protein transport</keyword>
<dbReference type="GO" id="GO:0008320">
    <property type="term" value="F:protein transmembrane transporter activity"/>
    <property type="evidence" value="ECO:0007669"/>
    <property type="project" value="InterPro"/>
</dbReference>
<keyword evidence="9" id="KW-0472">Membrane</keyword>
<dbReference type="PANTHER" id="PTHR10802">
    <property type="entry name" value="MITOCHONDRIAL IMPORT RECEPTOR SUBUNIT TOM40"/>
    <property type="match status" value="1"/>
</dbReference>
<dbReference type="AlphaFoldDB" id="A0A9W6T5N2"/>
<dbReference type="GO" id="GO:0030150">
    <property type="term" value="P:protein import into mitochondrial matrix"/>
    <property type="evidence" value="ECO:0007669"/>
    <property type="project" value="InterPro"/>
</dbReference>
<keyword evidence="11" id="KW-1185">Reference proteome</keyword>
<dbReference type="Pfam" id="PF01459">
    <property type="entry name" value="Porin_3"/>
    <property type="match status" value="1"/>
</dbReference>
<comment type="similarity">
    <text evidence="2">Belongs to the Tom40 family.</text>
</comment>
<organism evidence="10 11">
    <name type="scientific">Ambrosiozyma monospora</name>
    <name type="common">Yeast</name>
    <name type="synonym">Endomycopsis monosporus</name>
    <dbReference type="NCBI Taxonomy" id="43982"/>
    <lineage>
        <taxon>Eukaryota</taxon>
        <taxon>Fungi</taxon>
        <taxon>Dikarya</taxon>
        <taxon>Ascomycota</taxon>
        <taxon>Saccharomycotina</taxon>
        <taxon>Pichiomycetes</taxon>
        <taxon>Pichiales</taxon>
        <taxon>Pichiaceae</taxon>
        <taxon>Ambrosiozyma</taxon>
    </lineage>
</organism>
<keyword evidence="8" id="KW-0496">Mitochondrion</keyword>
<evidence type="ECO:0000256" key="3">
    <source>
        <dbReference type="ARBA" id="ARBA00022448"/>
    </source>
</evidence>
<keyword evidence="3" id="KW-0813">Transport</keyword>
<comment type="caution">
    <text evidence="10">The sequence shown here is derived from an EMBL/GenBank/DDBJ whole genome shotgun (WGS) entry which is preliminary data.</text>
</comment>
<evidence type="ECO:0000256" key="2">
    <source>
        <dbReference type="ARBA" id="ARBA00010510"/>
    </source>
</evidence>
<dbReference type="EMBL" id="BSXU01010979">
    <property type="protein sequence ID" value="GME73610.1"/>
    <property type="molecule type" value="Genomic_DNA"/>
</dbReference>
<dbReference type="InterPro" id="IPR027246">
    <property type="entry name" value="Porin_Euk/Tom40"/>
</dbReference>
<dbReference type="OrthoDB" id="19656at2759"/>
<evidence type="ECO:0000256" key="9">
    <source>
        <dbReference type="ARBA" id="ARBA00023136"/>
    </source>
</evidence>
<keyword evidence="5" id="KW-0812">Transmembrane</keyword>
<evidence type="ECO:0000256" key="7">
    <source>
        <dbReference type="ARBA" id="ARBA00022927"/>
    </source>
</evidence>
<keyword evidence="6" id="KW-1000">Mitochondrion outer membrane</keyword>
<evidence type="ECO:0000256" key="8">
    <source>
        <dbReference type="ARBA" id="ARBA00023128"/>
    </source>
</evidence>
<accession>A0A9W6T5N2</accession>
<reference evidence="10" key="1">
    <citation type="submission" date="2023-04" db="EMBL/GenBank/DDBJ databases">
        <title>Ambrosiozyma monospora NBRC 1965.</title>
        <authorList>
            <person name="Ichikawa N."/>
            <person name="Sato H."/>
            <person name="Tonouchi N."/>
        </authorList>
    </citation>
    <scope>NUCLEOTIDE SEQUENCE</scope>
    <source>
        <strain evidence="10">NBRC 1965</strain>
    </source>
</reference>
<evidence type="ECO:0000256" key="4">
    <source>
        <dbReference type="ARBA" id="ARBA00022452"/>
    </source>
</evidence>
<dbReference type="InterPro" id="IPR023614">
    <property type="entry name" value="Porin_dom_sf"/>
</dbReference>
<dbReference type="GO" id="GO:0005741">
    <property type="term" value="C:mitochondrial outer membrane"/>
    <property type="evidence" value="ECO:0007669"/>
    <property type="project" value="UniProtKB-SubCell"/>
</dbReference>
<comment type="subcellular location">
    <subcellularLocation>
        <location evidence="1">Mitochondrion outer membrane</location>
        <topology evidence="1">Multi-pass membrane protein</topology>
    </subcellularLocation>
</comment>
<evidence type="ECO:0000256" key="5">
    <source>
        <dbReference type="ARBA" id="ARBA00022692"/>
    </source>
</evidence>
<name>A0A9W6T5N2_AMBMO</name>
<protein>
    <submittedName>
        <fullName evidence="10">Unnamed protein product</fullName>
    </submittedName>
</protein>